<evidence type="ECO:0000313" key="3">
    <source>
        <dbReference type="Proteomes" id="UP000464507"/>
    </source>
</evidence>
<keyword evidence="1" id="KW-1133">Transmembrane helix</keyword>
<dbReference type="EMBL" id="CP017146">
    <property type="protein sequence ID" value="QHO69096.1"/>
    <property type="molecule type" value="Genomic_DNA"/>
</dbReference>
<dbReference type="RefSeq" id="WP_161885456.1">
    <property type="nucleotide sequence ID" value="NZ_CP017146.1"/>
</dbReference>
<feature type="transmembrane region" description="Helical" evidence="1">
    <location>
        <begin position="20"/>
        <end position="38"/>
    </location>
</feature>
<feature type="transmembrane region" description="Helical" evidence="1">
    <location>
        <begin position="45"/>
        <end position="65"/>
    </location>
</feature>
<proteinExistence type="predicted"/>
<sequence>MPSTAAQEPALTIPLRFGSYRGRYLLAVGLLFAGGVLVQFSSAYTLGFTLAGAAATVAGWIIVPAPGWRRALVAGPALFGVVALIGGAQSGGLLALALGGWLIVRMRPLVSFVVLVAPVAAAYGLAQLFPQYGHGVLVGAVLGAVLVGSAWLARMIAEAPFAQRRILTHGIRTNIP</sequence>
<dbReference type="OrthoDB" id="5115602at2"/>
<feature type="transmembrane region" description="Helical" evidence="1">
    <location>
        <begin position="135"/>
        <end position="157"/>
    </location>
</feature>
<name>A0A7L5AGH9_9MICO</name>
<evidence type="ECO:0000313" key="2">
    <source>
        <dbReference type="EMBL" id="QHO69096.1"/>
    </source>
</evidence>
<dbReference type="Proteomes" id="UP000464507">
    <property type="component" value="Chromosome"/>
</dbReference>
<feature type="transmembrane region" description="Helical" evidence="1">
    <location>
        <begin position="77"/>
        <end position="102"/>
    </location>
</feature>
<feature type="transmembrane region" description="Helical" evidence="1">
    <location>
        <begin position="109"/>
        <end position="129"/>
    </location>
</feature>
<gene>
    <name evidence="2" type="ORF">BHD05_04970</name>
</gene>
<keyword evidence="1" id="KW-0472">Membrane</keyword>
<dbReference type="AlphaFoldDB" id="A0A7L5AGH9"/>
<protein>
    <submittedName>
        <fullName evidence="2">Uncharacterized protein</fullName>
    </submittedName>
</protein>
<dbReference type="KEGG" id="mant:BHD05_04970"/>
<keyword evidence="1" id="KW-0812">Transmembrane</keyword>
<reference evidence="2 3" key="1">
    <citation type="submission" date="2016-09" db="EMBL/GenBank/DDBJ databases">
        <title>Complete genome sequence of microbes from the polar regions.</title>
        <authorList>
            <person name="Liao L."/>
            <person name="Chen B."/>
        </authorList>
    </citation>
    <scope>NUCLEOTIDE SEQUENCE [LARGE SCALE GENOMIC DNA]</scope>
    <source>
        <strain evidence="2 3">ZS314</strain>
    </source>
</reference>
<accession>A0A7L5AGH9</accession>
<organism evidence="2 3">
    <name type="scientific">Marisediminicola antarctica</name>
    <dbReference type="NCBI Taxonomy" id="674079"/>
    <lineage>
        <taxon>Bacteria</taxon>
        <taxon>Bacillati</taxon>
        <taxon>Actinomycetota</taxon>
        <taxon>Actinomycetes</taxon>
        <taxon>Micrococcales</taxon>
        <taxon>Microbacteriaceae</taxon>
        <taxon>Marisediminicola</taxon>
    </lineage>
</organism>
<keyword evidence="3" id="KW-1185">Reference proteome</keyword>
<evidence type="ECO:0000256" key="1">
    <source>
        <dbReference type="SAM" id="Phobius"/>
    </source>
</evidence>